<dbReference type="EMBL" id="CP126212">
    <property type="protein sequence ID" value="WIA14374.1"/>
    <property type="molecule type" value="Genomic_DNA"/>
</dbReference>
<comment type="similarity">
    <text evidence="1">Belongs to the peptidase C1 family.</text>
</comment>
<dbReference type="Pfam" id="PF00112">
    <property type="entry name" value="Peptidase_C1"/>
    <property type="match status" value="1"/>
</dbReference>
<accession>A0ABY8TZR9</accession>
<gene>
    <name evidence="4" type="ORF">OEZ85_002903</name>
</gene>
<dbReference type="SUPFAM" id="SSF50985">
    <property type="entry name" value="RCC1/BLIP-II"/>
    <property type="match status" value="1"/>
</dbReference>
<evidence type="ECO:0000313" key="4">
    <source>
        <dbReference type="EMBL" id="WIA14374.1"/>
    </source>
</evidence>
<dbReference type="SUPFAM" id="SSF54001">
    <property type="entry name" value="Cysteine proteinases"/>
    <property type="match status" value="1"/>
</dbReference>
<dbReference type="Proteomes" id="UP001244341">
    <property type="component" value="Chromosome 5b"/>
</dbReference>
<feature type="chain" id="PRO_5045111976" description="Peptidase C1A papain C-terminal domain-containing protein" evidence="2">
    <location>
        <begin position="20"/>
        <end position="592"/>
    </location>
</feature>
<name>A0ABY8TZR9_TETOB</name>
<feature type="signal peptide" evidence="2">
    <location>
        <begin position="1"/>
        <end position="19"/>
    </location>
</feature>
<reference evidence="4 5" key="1">
    <citation type="submission" date="2023-05" db="EMBL/GenBank/DDBJ databases">
        <title>A 100% complete, gapless, phased diploid assembly of the Scenedesmus obliquus UTEX 3031 genome.</title>
        <authorList>
            <person name="Biondi T.C."/>
            <person name="Hanschen E.R."/>
            <person name="Kwon T."/>
            <person name="Eng W."/>
            <person name="Kruse C.P.S."/>
            <person name="Koehler S.I."/>
            <person name="Kunde Y."/>
            <person name="Gleasner C.D."/>
            <person name="You Mak K.T."/>
            <person name="Polle J."/>
            <person name="Hovde B.T."/>
            <person name="Starkenburg S.R."/>
        </authorList>
    </citation>
    <scope>NUCLEOTIDE SEQUENCE [LARGE SCALE GENOMIC DNA]</scope>
    <source>
        <strain evidence="4 5">DOE0152z</strain>
    </source>
</reference>
<evidence type="ECO:0000259" key="3">
    <source>
        <dbReference type="SMART" id="SM00645"/>
    </source>
</evidence>
<dbReference type="SMART" id="SM00645">
    <property type="entry name" value="Pept_C1"/>
    <property type="match status" value="1"/>
</dbReference>
<dbReference type="PANTHER" id="PTHR12411">
    <property type="entry name" value="CYSTEINE PROTEASE FAMILY C1-RELATED"/>
    <property type="match status" value="1"/>
</dbReference>
<organism evidence="4 5">
    <name type="scientific">Tetradesmus obliquus</name>
    <name type="common">Green alga</name>
    <name type="synonym">Acutodesmus obliquus</name>
    <dbReference type="NCBI Taxonomy" id="3088"/>
    <lineage>
        <taxon>Eukaryota</taxon>
        <taxon>Viridiplantae</taxon>
        <taxon>Chlorophyta</taxon>
        <taxon>core chlorophytes</taxon>
        <taxon>Chlorophyceae</taxon>
        <taxon>CS clade</taxon>
        <taxon>Sphaeropleales</taxon>
        <taxon>Scenedesmaceae</taxon>
        <taxon>Tetradesmus</taxon>
    </lineage>
</organism>
<dbReference type="InterPro" id="IPR000668">
    <property type="entry name" value="Peptidase_C1A_C"/>
</dbReference>
<feature type="domain" description="Peptidase C1A papain C-terminal" evidence="3">
    <location>
        <begin position="118"/>
        <end position="358"/>
    </location>
</feature>
<dbReference type="InterPro" id="IPR013128">
    <property type="entry name" value="Peptidase_C1A"/>
</dbReference>
<protein>
    <recommendedName>
        <fullName evidence="3">Peptidase C1A papain C-terminal domain-containing protein</fullName>
    </recommendedName>
</protein>
<keyword evidence="2" id="KW-0732">Signal</keyword>
<keyword evidence="5" id="KW-1185">Reference proteome</keyword>
<proteinExistence type="inferred from homology"/>
<dbReference type="Gene3D" id="2.130.10.30">
    <property type="entry name" value="Regulator of chromosome condensation 1/beta-lactamase-inhibitor protein II"/>
    <property type="match status" value="1"/>
</dbReference>
<dbReference type="InterPro" id="IPR009091">
    <property type="entry name" value="RCC1/BLIP-II"/>
</dbReference>
<sequence length="592" mass="62273">MTALCKTIGALLLLQLVLAGALPAVEPEGMTRRLMQSFDRSKAWPGLTYAPKGLKSAPNAMRRSYSVSRGRARVVANLGAGINVTQLAQAACNTTNVADPSCEDVLLLALTPARYSSNNTADTSGRRALISPAQDQGTCSSCVGFAVTAAAEAAVNAYKQQSWDKLGLSEQDLIFCMLPPHIDCVSGASYDEVVKYLNAARIAQWAPRDCFPYLEAASSTQTEDCDQLKAGLKAGECSSQLPEGGAFTVADAGSPLATMARAKEQIMLTGGVFTSMAMSSTAFGRFAQNKTAASGTFVAIEDASKLDPSTSVMHAVFCYGWWDRPGILSDGYWICKNSWGPGWGLGGSFRVAYGSAFIMQPDHTFAMQFNKASLTQRVEDIKQRLGPDLSNDQSGCVLYTPKQPTRMLQLVRDLSILSTSISMATRPRKADILADVLASNLGFVRNVSAASNGPFRLCGKVAPLLTDIISGVSCCSLSRASDPACKRCVQDISIGLDQLCVVLFDGSVECAGSNNWGQSWRGSAPGSSKLVTATALTGMSITDAGGGYQHSCAVTAVSGGSNKVFCVGDNMEGQLGDGTGNSSKVPVEGLCA</sequence>
<evidence type="ECO:0000256" key="2">
    <source>
        <dbReference type="SAM" id="SignalP"/>
    </source>
</evidence>
<evidence type="ECO:0000313" key="5">
    <source>
        <dbReference type="Proteomes" id="UP001244341"/>
    </source>
</evidence>
<dbReference type="InterPro" id="IPR038765">
    <property type="entry name" value="Papain-like_cys_pep_sf"/>
</dbReference>
<dbReference type="Gene3D" id="3.90.70.10">
    <property type="entry name" value="Cysteine proteinases"/>
    <property type="match status" value="1"/>
</dbReference>
<evidence type="ECO:0000256" key="1">
    <source>
        <dbReference type="ARBA" id="ARBA00008455"/>
    </source>
</evidence>